<comment type="subcellular location">
    <subcellularLocation>
        <location evidence="1">Cell membrane</location>
        <topology evidence="1">Multi-pass membrane protein</topology>
    </subcellularLocation>
</comment>
<dbReference type="AlphaFoldDB" id="A0A9X2DMN2"/>
<feature type="transmembrane region" description="Helical" evidence="6">
    <location>
        <begin position="46"/>
        <end position="66"/>
    </location>
</feature>
<keyword evidence="2" id="KW-1003">Cell membrane</keyword>
<protein>
    <submittedName>
        <fullName evidence="7">YitT family protein</fullName>
    </submittedName>
</protein>
<evidence type="ECO:0000256" key="6">
    <source>
        <dbReference type="SAM" id="Phobius"/>
    </source>
</evidence>
<organism evidence="7 8">
    <name type="scientific">Halalkalibacter oceani</name>
    <dbReference type="NCBI Taxonomy" id="1653776"/>
    <lineage>
        <taxon>Bacteria</taxon>
        <taxon>Bacillati</taxon>
        <taxon>Bacillota</taxon>
        <taxon>Bacilli</taxon>
        <taxon>Bacillales</taxon>
        <taxon>Bacillaceae</taxon>
        <taxon>Halalkalibacter</taxon>
    </lineage>
</organism>
<evidence type="ECO:0000256" key="3">
    <source>
        <dbReference type="ARBA" id="ARBA00022692"/>
    </source>
</evidence>
<evidence type="ECO:0000256" key="4">
    <source>
        <dbReference type="ARBA" id="ARBA00022989"/>
    </source>
</evidence>
<gene>
    <name evidence="7" type="ORF">M3202_02655</name>
</gene>
<keyword evidence="3 6" id="KW-0812">Transmembrane</keyword>
<dbReference type="PANTHER" id="PTHR33545">
    <property type="entry name" value="UPF0750 MEMBRANE PROTEIN YITT-RELATED"/>
    <property type="match status" value="1"/>
</dbReference>
<feature type="transmembrane region" description="Helical" evidence="6">
    <location>
        <begin position="103"/>
        <end position="123"/>
    </location>
</feature>
<dbReference type="Proteomes" id="UP001139179">
    <property type="component" value="Unassembled WGS sequence"/>
</dbReference>
<name>A0A9X2DMN2_9BACI</name>
<feature type="transmembrane region" description="Helical" evidence="6">
    <location>
        <begin position="73"/>
        <end position="91"/>
    </location>
</feature>
<evidence type="ECO:0000256" key="1">
    <source>
        <dbReference type="ARBA" id="ARBA00004651"/>
    </source>
</evidence>
<dbReference type="PANTHER" id="PTHR33545:SF9">
    <property type="entry name" value="UPF0750 MEMBRANE PROTEIN YITE"/>
    <property type="match status" value="1"/>
</dbReference>
<evidence type="ECO:0000256" key="2">
    <source>
        <dbReference type="ARBA" id="ARBA00022475"/>
    </source>
</evidence>
<evidence type="ECO:0000313" key="7">
    <source>
        <dbReference type="EMBL" id="MCM3712967.1"/>
    </source>
</evidence>
<dbReference type="RefSeq" id="WP_251221817.1">
    <property type="nucleotide sequence ID" value="NZ_JAMBOL010000002.1"/>
</dbReference>
<comment type="caution">
    <text evidence="7">The sequence shown here is derived from an EMBL/GenBank/DDBJ whole genome shotgun (WGS) entry which is preliminary data.</text>
</comment>
<dbReference type="InterPro" id="IPR051461">
    <property type="entry name" value="UPF0750_membrane"/>
</dbReference>
<keyword evidence="8" id="KW-1185">Reference proteome</keyword>
<reference evidence="7" key="1">
    <citation type="submission" date="2022-05" db="EMBL/GenBank/DDBJ databases">
        <title>Comparative Genomics of Spacecraft Associated Microbes.</title>
        <authorList>
            <person name="Tran M.T."/>
            <person name="Wright A."/>
            <person name="Seuylemezian A."/>
            <person name="Eisen J."/>
            <person name="Coil D."/>
        </authorList>
    </citation>
    <scope>NUCLEOTIDE SEQUENCE</scope>
    <source>
        <strain evidence="7">214.1.1</strain>
    </source>
</reference>
<dbReference type="EMBL" id="JAMBOL010000002">
    <property type="protein sequence ID" value="MCM3712967.1"/>
    <property type="molecule type" value="Genomic_DNA"/>
</dbReference>
<dbReference type="Pfam" id="PF02588">
    <property type="entry name" value="YitT_membrane"/>
    <property type="match status" value="1"/>
</dbReference>
<keyword evidence="5 6" id="KW-0472">Membrane</keyword>
<accession>A0A9X2DMN2</accession>
<feature type="transmembrane region" description="Helical" evidence="6">
    <location>
        <begin position="7"/>
        <end position="26"/>
    </location>
</feature>
<evidence type="ECO:0000256" key="5">
    <source>
        <dbReference type="ARBA" id="ARBA00023136"/>
    </source>
</evidence>
<dbReference type="GO" id="GO:0005886">
    <property type="term" value="C:plasma membrane"/>
    <property type="evidence" value="ECO:0007669"/>
    <property type="project" value="UniProtKB-SubCell"/>
</dbReference>
<sequence>MSNVKIYSLVACGGMLQGVAMSIFLFPHAVPSGGAGGLAVLLHYWFHFPLSFALWFVNFSMLVVAIKWLGNASTIGTMFSISITSLTMYILENTMTWQSPTGNVWLDLFFGSLLLGCGVGLLLRQNVSNGGMGVLALIIANHRNIPPGKPLLLLNGSIFILTASIIDWLIIIQAIVSQGLSTRVVDLIYNIRLPATTKPLSPALRKKR</sequence>
<dbReference type="InterPro" id="IPR003740">
    <property type="entry name" value="YitT"/>
</dbReference>
<proteinExistence type="predicted"/>
<evidence type="ECO:0000313" key="8">
    <source>
        <dbReference type="Proteomes" id="UP001139179"/>
    </source>
</evidence>
<feature type="transmembrane region" description="Helical" evidence="6">
    <location>
        <begin position="151"/>
        <end position="176"/>
    </location>
</feature>
<keyword evidence="4 6" id="KW-1133">Transmembrane helix</keyword>